<evidence type="ECO:0000313" key="4">
    <source>
        <dbReference type="EMBL" id="POS78896.1"/>
    </source>
</evidence>
<dbReference type="OrthoDB" id="5412288at2759"/>
<evidence type="ECO:0000256" key="1">
    <source>
        <dbReference type="SAM" id="MobiDB-lite"/>
    </source>
</evidence>
<evidence type="ECO:0000259" key="2">
    <source>
        <dbReference type="Pfam" id="PF10680"/>
    </source>
</evidence>
<feature type="region of interest" description="Disordered" evidence="1">
    <location>
        <begin position="267"/>
        <end position="414"/>
    </location>
</feature>
<feature type="region of interest" description="Disordered" evidence="1">
    <location>
        <begin position="84"/>
        <end position="108"/>
    </location>
</feature>
<dbReference type="InParanoid" id="A0A2P5I8S0"/>
<accession>A0A2P5I8S0</accession>
<feature type="domain" description="Rrn9" evidence="2">
    <location>
        <begin position="57"/>
        <end position="121"/>
    </location>
</feature>
<sequence>MASSHEDEDWDKSTSEIQSEDSDDLHENRPNRWKGPTRSWLSITEEDRLTYNALLRVRNRDLSLHLYDAYKLKQGAAAVAAGEGSGQEENVDAETGEPVHNEPWAPPKSWTAWPLPAHLVPPDGFMPRTEDEDEVFTFRRPEDQRPSARLEEIISATILRFAKERLQRRGFTESAQKSDGGNVIKTEPLSSEAESQPGESEDDDEDDEVADGGEPSAGRPQRKQKAPVKTFKPVVSTDDDLSYDLIRPSTRRILDKLDSTLTILHNARMTSAQNLEDSEESSFENDNEYDDQGTPQRTSQSQQPSQPVSSPQRSPSKPPRTPAGIGRPPKKKSNRGRPRKYVQMQSESNKEYEIRRARALKSKVWIPTTNSSDVEDYGEDRQATAGAGGIQKRSPRKRRREENKTDDQHDKDKDFWIQKKLDRFRLRDWSDVLGAAALAGFPPGVVARATQRCADLFGQGMEMHMIDGRAGGVKTTTYQPGGEMPPDSLEAEGDGGGLEHRRVQSVSRKSSAPLSRTASSTSDEDDGDEGGASPNKTPQKRTKSKGKRGQNFCPFPDCERATDGFDRLFNLKRHLKRVHGEDSPPEASEEGEAAAVVDDMLDGIRRDGFLEPIRVHKGWRAEDAKKRAARTL</sequence>
<organism evidence="4 5">
    <name type="scientific">Diaporthe helianthi</name>
    <dbReference type="NCBI Taxonomy" id="158607"/>
    <lineage>
        <taxon>Eukaryota</taxon>
        <taxon>Fungi</taxon>
        <taxon>Dikarya</taxon>
        <taxon>Ascomycota</taxon>
        <taxon>Pezizomycotina</taxon>
        <taxon>Sordariomycetes</taxon>
        <taxon>Sordariomycetidae</taxon>
        <taxon>Diaporthales</taxon>
        <taxon>Diaporthaceae</taxon>
        <taxon>Diaporthe</taxon>
    </lineage>
</organism>
<feature type="compositionally biased region" description="Acidic residues" evidence="1">
    <location>
        <begin position="199"/>
        <end position="211"/>
    </location>
</feature>
<dbReference type="EMBL" id="MAVT02000152">
    <property type="protein sequence ID" value="POS78896.1"/>
    <property type="molecule type" value="Genomic_DNA"/>
</dbReference>
<dbReference type="AlphaFoldDB" id="A0A2P5I8S0"/>
<feature type="region of interest" description="Disordered" evidence="1">
    <location>
        <begin position="471"/>
        <end position="552"/>
    </location>
</feature>
<feature type="compositionally biased region" description="Acidic residues" evidence="1">
    <location>
        <begin position="1"/>
        <end position="10"/>
    </location>
</feature>
<keyword evidence="4" id="KW-0648">Protein biosynthesis</keyword>
<gene>
    <name evidence="4" type="ORF">DHEL01_v202715</name>
</gene>
<proteinExistence type="predicted"/>
<dbReference type="SMR" id="A0A2P5I8S0"/>
<feature type="region of interest" description="Disordered" evidence="1">
    <location>
        <begin position="170"/>
        <end position="253"/>
    </location>
</feature>
<evidence type="ECO:0000259" key="3">
    <source>
        <dbReference type="Pfam" id="PF26176"/>
    </source>
</evidence>
<feature type="compositionally biased region" description="Polar residues" evidence="1">
    <location>
        <begin position="504"/>
        <end position="516"/>
    </location>
</feature>
<dbReference type="InterPro" id="IPR059095">
    <property type="entry name" value="Znf_C2H2_17_2nd"/>
</dbReference>
<dbReference type="Pfam" id="PF26176">
    <property type="entry name" value="zf_C2H2_17_2"/>
    <property type="match status" value="1"/>
</dbReference>
<feature type="domain" description="C2H2-domain containing protein second zinc finger" evidence="3">
    <location>
        <begin position="552"/>
        <end position="579"/>
    </location>
</feature>
<feature type="compositionally biased region" description="Basic residues" evidence="1">
    <location>
        <begin position="538"/>
        <end position="548"/>
    </location>
</feature>
<keyword evidence="4" id="KW-0396">Initiation factor</keyword>
<comment type="caution">
    <text evidence="4">The sequence shown here is derived from an EMBL/GenBank/DDBJ whole genome shotgun (WGS) entry which is preliminary data.</text>
</comment>
<reference evidence="4" key="1">
    <citation type="submission" date="2017-09" db="EMBL/GenBank/DDBJ databases">
        <title>Polyketide synthases of a Diaporthe helianthi virulent isolate.</title>
        <authorList>
            <person name="Baroncelli R."/>
        </authorList>
    </citation>
    <scope>NUCLEOTIDE SEQUENCE [LARGE SCALE GENOMIC DNA]</scope>
    <source>
        <strain evidence="4">7/96</strain>
    </source>
</reference>
<feature type="compositionally biased region" description="Basic residues" evidence="1">
    <location>
        <begin position="328"/>
        <end position="340"/>
    </location>
</feature>
<feature type="compositionally biased region" description="Low complexity" evidence="1">
    <location>
        <begin position="292"/>
        <end position="315"/>
    </location>
</feature>
<dbReference type="GO" id="GO:0003743">
    <property type="term" value="F:translation initiation factor activity"/>
    <property type="evidence" value="ECO:0007669"/>
    <property type="project" value="UniProtKB-KW"/>
</dbReference>
<evidence type="ECO:0000313" key="5">
    <source>
        <dbReference type="Proteomes" id="UP000094444"/>
    </source>
</evidence>
<dbReference type="Proteomes" id="UP000094444">
    <property type="component" value="Unassembled WGS sequence"/>
</dbReference>
<feature type="compositionally biased region" description="Acidic residues" evidence="1">
    <location>
        <begin position="276"/>
        <end position="291"/>
    </location>
</feature>
<feature type="region of interest" description="Disordered" evidence="1">
    <location>
        <begin position="1"/>
        <end position="39"/>
    </location>
</feature>
<protein>
    <submittedName>
        <fullName evidence="4">RNA polymerase I specific transcription initiation factor</fullName>
    </submittedName>
</protein>
<dbReference type="STRING" id="158607.A0A2P5I8S0"/>
<keyword evidence="5" id="KW-1185">Reference proteome</keyword>
<feature type="compositionally biased region" description="Basic and acidic residues" evidence="1">
    <location>
        <begin position="400"/>
        <end position="414"/>
    </location>
</feature>
<dbReference type="InterPro" id="IPR019622">
    <property type="entry name" value="Rrn9_dom"/>
</dbReference>
<name>A0A2P5I8S0_DIAHE</name>
<dbReference type="Pfam" id="PF10680">
    <property type="entry name" value="RRN9"/>
    <property type="match status" value="1"/>
</dbReference>